<reference evidence="1" key="1">
    <citation type="journal article" date="2020" name="Nature">
        <title>Giant virus diversity and host interactions through global metagenomics.</title>
        <authorList>
            <person name="Schulz F."/>
            <person name="Roux S."/>
            <person name="Paez-Espino D."/>
            <person name="Jungbluth S."/>
            <person name="Walsh D.A."/>
            <person name="Denef V.J."/>
            <person name="McMahon K.D."/>
            <person name="Konstantinidis K.T."/>
            <person name="Eloe-Fadrosh E.A."/>
            <person name="Kyrpides N.C."/>
            <person name="Woyke T."/>
        </authorList>
    </citation>
    <scope>NUCLEOTIDE SEQUENCE</scope>
    <source>
        <strain evidence="1">GVMAG-M-3300023174-141</strain>
    </source>
</reference>
<accession>A0A6C0DDJ8</accession>
<evidence type="ECO:0000313" key="1">
    <source>
        <dbReference type="EMBL" id="QHT14587.1"/>
    </source>
</evidence>
<dbReference type="EMBL" id="MN739587">
    <property type="protein sequence ID" value="QHT14587.1"/>
    <property type="molecule type" value="Genomic_DNA"/>
</dbReference>
<dbReference type="AlphaFoldDB" id="A0A6C0DDJ8"/>
<protein>
    <submittedName>
        <fullName evidence="1">Uncharacterized protein</fullName>
    </submittedName>
</protein>
<sequence>MTVHAGAQEMGNPQPRVLETGSRFNDYSKYPVVFILWKKGHEWVPRDLSFEDIV</sequence>
<proteinExistence type="predicted"/>
<name>A0A6C0DDJ8_9ZZZZ</name>
<organism evidence="1">
    <name type="scientific">viral metagenome</name>
    <dbReference type="NCBI Taxonomy" id="1070528"/>
    <lineage>
        <taxon>unclassified sequences</taxon>
        <taxon>metagenomes</taxon>
        <taxon>organismal metagenomes</taxon>
    </lineage>
</organism>